<proteinExistence type="predicted"/>
<dbReference type="AlphaFoldDB" id="A0AAW1RF73"/>
<evidence type="ECO:0000259" key="3">
    <source>
        <dbReference type="SMART" id="SM01269"/>
    </source>
</evidence>
<dbReference type="GO" id="GO:0046513">
    <property type="term" value="P:ceramide biosynthetic process"/>
    <property type="evidence" value="ECO:0007669"/>
    <property type="project" value="TreeGrafter"/>
</dbReference>
<evidence type="ECO:0000313" key="4">
    <source>
        <dbReference type="EMBL" id="KAK9832426.1"/>
    </source>
</evidence>
<organism evidence="4 5">
    <name type="scientific">Apatococcus lobatus</name>
    <dbReference type="NCBI Taxonomy" id="904363"/>
    <lineage>
        <taxon>Eukaryota</taxon>
        <taxon>Viridiplantae</taxon>
        <taxon>Chlorophyta</taxon>
        <taxon>core chlorophytes</taxon>
        <taxon>Trebouxiophyceae</taxon>
        <taxon>Chlorellales</taxon>
        <taxon>Chlorellaceae</taxon>
        <taxon>Apatococcus</taxon>
    </lineage>
</organism>
<name>A0AAW1RF73_9CHLO</name>
<feature type="domain" description="Sphingolipid delta4-desaturase N-terminal" evidence="3">
    <location>
        <begin position="2"/>
        <end position="41"/>
    </location>
</feature>
<evidence type="ECO:0000256" key="1">
    <source>
        <dbReference type="SAM" id="MobiDB-lite"/>
    </source>
</evidence>
<feature type="region of interest" description="Disordered" evidence="1">
    <location>
        <begin position="319"/>
        <end position="352"/>
    </location>
</feature>
<gene>
    <name evidence="4" type="ORF">WJX74_009872</name>
</gene>
<dbReference type="SMART" id="SM01269">
    <property type="entry name" value="Lipid_DES"/>
    <property type="match status" value="1"/>
</dbReference>
<feature type="transmembrane region" description="Helical" evidence="2">
    <location>
        <begin position="206"/>
        <end position="227"/>
    </location>
</feature>
<dbReference type="GO" id="GO:0042284">
    <property type="term" value="F:sphingolipid delta-4 desaturase activity"/>
    <property type="evidence" value="ECO:0007669"/>
    <property type="project" value="TreeGrafter"/>
</dbReference>
<dbReference type="Pfam" id="PF08557">
    <property type="entry name" value="Lipid_DES"/>
    <property type="match status" value="1"/>
</dbReference>
<feature type="transmembrane region" description="Helical" evidence="2">
    <location>
        <begin position="41"/>
        <end position="59"/>
    </location>
</feature>
<feature type="transmembrane region" description="Helical" evidence="2">
    <location>
        <begin position="148"/>
        <end position="168"/>
    </location>
</feature>
<sequence length="352" mass="40078">MGGADEFFWVTNAEPHHSRRRAILDKYGDKVRALYGYDHSTAVQVIVVCLVQFGMAWWVRDMPWWKVLLAAYAISGTANQNLFTAQHELSHFLAFRKPLYNKLLSLFSNLPLVVPTATKFRAYHQEHHSHLGVDGWDVDLPTMFEANLITNAFMKVAWVFVYLGVYGLRPVIIRPKANTVADFVNIGLCVSFDVTVLYFLGIKSLLYLALGSLMGGGLHPMAGHLIAEHYMFLKGQETYSYYGPLNCLTYNVGFHNEHHDFPQIPHTRLHKLREIAPDYYETLVYHTSWTWVIWKFLSDPTVGPWTRMRRETREAVSKAAPFPAAEIPTGPSPSKPASLSQRRSMPVASLVH</sequence>
<dbReference type="PANTHER" id="PTHR12879:SF8">
    <property type="entry name" value="SPHINGOLIPID DELTA(4)-DESATURASE DES1"/>
    <property type="match status" value="1"/>
</dbReference>
<dbReference type="GO" id="GO:0016020">
    <property type="term" value="C:membrane"/>
    <property type="evidence" value="ECO:0007669"/>
    <property type="project" value="GOC"/>
</dbReference>
<evidence type="ECO:0000313" key="5">
    <source>
        <dbReference type="Proteomes" id="UP001438707"/>
    </source>
</evidence>
<comment type="caution">
    <text evidence="4">The sequence shown here is derived from an EMBL/GenBank/DDBJ whole genome shotgun (WGS) entry which is preliminary data.</text>
</comment>
<keyword evidence="2" id="KW-1133">Transmembrane helix</keyword>
<dbReference type="Pfam" id="PF00487">
    <property type="entry name" value="FA_desaturase"/>
    <property type="match status" value="1"/>
</dbReference>
<keyword evidence="2" id="KW-0812">Transmembrane</keyword>
<dbReference type="InterPro" id="IPR013866">
    <property type="entry name" value="Sphingolipid_d4-desaturase_N"/>
</dbReference>
<dbReference type="EMBL" id="JALJOS010000012">
    <property type="protein sequence ID" value="KAK9832426.1"/>
    <property type="molecule type" value="Genomic_DNA"/>
</dbReference>
<dbReference type="PANTHER" id="PTHR12879">
    <property type="entry name" value="SPHINGOLIPID DELTA 4 DESATURASE/C-4 HYDROXYLASE PROTEIN DES2"/>
    <property type="match status" value="1"/>
</dbReference>
<dbReference type="Proteomes" id="UP001438707">
    <property type="component" value="Unassembled WGS sequence"/>
</dbReference>
<accession>A0AAW1RF73</accession>
<keyword evidence="2" id="KW-0472">Membrane</keyword>
<protein>
    <recommendedName>
        <fullName evidence="3">Sphingolipid delta4-desaturase N-terminal domain-containing protein</fullName>
    </recommendedName>
</protein>
<feature type="transmembrane region" description="Helical" evidence="2">
    <location>
        <begin position="180"/>
        <end position="200"/>
    </location>
</feature>
<dbReference type="InterPro" id="IPR005804">
    <property type="entry name" value="FA_desaturase_dom"/>
</dbReference>
<keyword evidence="5" id="KW-1185">Reference proteome</keyword>
<evidence type="ECO:0000256" key="2">
    <source>
        <dbReference type="SAM" id="Phobius"/>
    </source>
</evidence>
<reference evidence="4 5" key="1">
    <citation type="journal article" date="2024" name="Nat. Commun.">
        <title>Phylogenomics reveals the evolutionary origins of lichenization in chlorophyte algae.</title>
        <authorList>
            <person name="Puginier C."/>
            <person name="Libourel C."/>
            <person name="Otte J."/>
            <person name="Skaloud P."/>
            <person name="Haon M."/>
            <person name="Grisel S."/>
            <person name="Petersen M."/>
            <person name="Berrin J.G."/>
            <person name="Delaux P.M."/>
            <person name="Dal Grande F."/>
            <person name="Keller J."/>
        </authorList>
    </citation>
    <scope>NUCLEOTIDE SEQUENCE [LARGE SCALE GENOMIC DNA]</scope>
    <source>
        <strain evidence="4 5">SAG 2145</strain>
    </source>
</reference>